<evidence type="ECO:0000313" key="2">
    <source>
        <dbReference type="EMBL" id="GEB46384.1"/>
    </source>
</evidence>
<feature type="region of interest" description="Disordered" evidence="1">
    <location>
        <begin position="46"/>
        <end position="67"/>
    </location>
</feature>
<evidence type="ECO:0000313" key="3">
    <source>
        <dbReference type="Proteomes" id="UP000319525"/>
    </source>
</evidence>
<evidence type="ECO:0008006" key="4">
    <source>
        <dbReference type="Google" id="ProtNLM"/>
    </source>
</evidence>
<organism evidence="2 3">
    <name type="scientific">Microbacterium testaceum</name>
    <name type="common">Aureobacterium testaceum</name>
    <name type="synonym">Brevibacterium testaceum</name>
    <dbReference type="NCBI Taxonomy" id="2033"/>
    <lineage>
        <taxon>Bacteria</taxon>
        <taxon>Bacillati</taxon>
        <taxon>Actinomycetota</taxon>
        <taxon>Actinomycetes</taxon>
        <taxon>Micrococcales</taxon>
        <taxon>Microbacteriaceae</taxon>
        <taxon>Microbacterium</taxon>
    </lineage>
</organism>
<dbReference type="Proteomes" id="UP000319525">
    <property type="component" value="Unassembled WGS sequence"/>
</dbReference>
<proteinExistence type="predicted"/>
<dbReference type="OrthoDB" id="5082997at2"/>
<reference evidence="2 3" key="1">
    <citation type="submission" date="2019-06" db="EMBL/GenBank/DDBJ databases">
        <title>Whole genome shotgun sequence of Microbacterium testaceum NBRC 12675.</title>
        <authorList>
            <person name="Hosoyama A."/>
            <person name="Uohara A."/>
            <person name="Ohji S."/>
            <person name="Ichikawa N."/>
        </authorList>
    </citation>
    <scope>NUCLEOTIDE SEQUENCE [LARGE SCALE GENOMIC DNA]</scope>
    <source>
        <strain evidence="2 3">NBRC 12675</strain>
    </source>
</reference>
<dbReference type="AlphaFoldDB" id="A0A4Y3QM88"/>
<dbReference type="RefSeq" id="WP_116239258.1">
    <property type="nucleotide sequence ID" value="NZ_BJML01000007.1"/>
</dbReference>
<gene>
    <name evidence="2" type="ORF">MTE01_23290</name>
</gene>
<comment type="caution">
    <text evidence="2">The sequence shown here is derived from an EMBL/GenBank/DDBJ whole genome shotgun (WGS) entry which is preliminary data.</text>
</comment>
<evidence type="ECO:0000256" key="1">
    <source>
        <dbReference type="SAM" id="MobiDB-lite"/>
    </source>
</evidence>
<feature type="compositionally biased region" description="Basic and acidic residues" evidence="1">
    <location>
        <begin position="57"/>
        <end position="67"/>
    </location>
</feature>
<sequence length="67" mass="7592">MTYRDPYDDTAQPICPSCGVTMHPLLEEGGGADECRECGFRLEWSTGAPARNDDDDDRPRDRWIDES</sequence>
<name>A0A4Y3QM88_MICTE</name>
<accession>A0A4Y3QM88</accession>
<protein>
    <recommendedName>
        <fullName evidence="4">Transcription factor zinc-finger domain-containing protein</fullName>
    </recommendedName>
</protein>
<dbReference type="GeneID" id="57145017"/>
<dbReference type="EMBL" id="BJML01000007">
    <property type="protein sequence ID" value="GEB46384.1"/>
    <property type="molecule type" value="Genomic_DNA"/>
</dbReference>